<name>A0A6J6GT12_9ZZZZ</name>
<proteinExistence type="predicted"/>
<gene>
    <name evidence="1" type="ORF">UFOPK1843_00328</name>
</gene>
<reference evidence="1" key="1">
    <citation type="submission" date="2020-05" db="EMBL/GenBank/DDBJ databases">
        <authorList>
            <person name="Chiriac C."/>
            <person name="Salcher M."/>
            <person name="Ghai R."/>
            <person name="Kavagutti S V."/>
        </authorList>
    </citation>
    <scope>NUCLEOTIDE SEQUENCE</scope>
</reference>
<accession>A0A6J6GT12</accession>
<protein>
    <submittedName>
        <fullName evidence="1">Unannotated protein</fullName>
    </submittedName>
</protein>
<sequence>MPKNNFDANEIIAWSAQLPLVHVDRDAYLRSQFDRYCSPDLLEKVLALGPVEAGIPKKTIELVAKSAISHETAMVTLISTAAGIPGGFAMIGTIPGDIIQFHGAMIRISQKLAYIHGWPELFEDNGKNIDDDTRGLMLVFLGVMYGVAGAARALEKIAAHVAAETTKKLVTSALTKGAVYPVIKKIAKAVGITMTKRLLASGVGKAIPVVGGVISGAITFASFHPMAKKLNNHLLKRTTAKRRALKK</sequence>
<evidence type="ECO:0000313" key="1">
    <source>
        <dbReference type="EMBL" id="CAB4603410.1"/>
    </source>
</evidence>
<organism evidence="1">
    <name type="scientific">freshwater metagenome</name>
    <dbReference type="NCBI Taxonomy" id="449393"/>
    <lineage>
        <taxon>unclassified sequences</taxon>
        <taxon>metagenomes</taxon>
        <taxon>ecological metagenomes</taxon>
    </lineage>
</organism>
<dbReference type="EMBL" id="CAEZUR010000017">
    <property type="protein sequence ID" value="CAB4603410.1"/>
    <property type="molecule type" value="Genomic_DNA"/>
</dbReference>
<dbReference type="AlphaFoldDB" id="A0A6J6GT12"/>